<reference evidence="8" key="1">
    <citation type="submission" date="2018-07" db="EMBL/GenBank/DDBJ databases">
        <authorList>
            <person name="Quirk P.G."/>
            <person name="Krulwich T.A."/>
        </authorList>
    </citation>
    <scope>NUCLEOTIDE SEQUENCE</scope>
</reference>
<keyword evidence="2 6" id="KW-0349">Heme</keyword>
<dbReference type="GO" id="GO:0019825">
    <property type="term" value="F:oxygen binding"/>
    <property type="evidence" value="ECO:0007669"/>
    <property type="project" value="InterPro"/>
</dbReference>
<keyword evidence="3 6" id="KW-0561">Oxygen transport</keyword>
<evidence type="ECO:0000256" key="2">
    <source>
        <dbReference type="ARBA" id="ARBA00022617"/>
    </source>
</evidence>
<dbReference type="AlphaFoldDB" id="A0A336LYP0"/>
<evidence type="ECO:0000256" key="3">
    <source>
        <dbReference type="ARBA" id="ARBA00022621"/>
    </source>
</evidence>
<dbReference type="CDD" id="cd01040">
    <property type="entry name" value="Mb-like"/>
    <property type="match status" value="1"/>
</dbReference>
<dbReference type="PANTHER" id="PTHR47217">
    <property type="entry name" value="GLOBIN-LIKE PROTEIN"/>
    <property type="match status" value="1"/>
</dbReference>
<keyword evidence="5" id="KW-0408">Iron</keyword>
<sequence length="156" mass="18181">MACPLDAEEIDYVKRIWKICASNIHQLGEVVFFKFFEKYPSYIIFFPKFKDYNLQQLKNSPAFRNHGYLIMCQIGDSITQLGTPDGWENIKKAWHAHGDMHVVLKVKRIQFMQFRDVVVDQILGISSMSHVDEVKKAYIKFFNAIFAFSFEKSGAT</sequence>
<dbReference type="InterPro" id="IPR044399">
    <property type="entry name" value="Mb-like_M"/>
</dbReference>
<evidence type="ECO:0000313" key="8">
    <source>
        <dbReference type="EMBL" id="SSX22131.1"/>
    </source>
</evidence>
<dbReference type="Pfam" id="PF00042">
    <property type="entry name" value="Globin"/>
    <property type="match status" value="1"/>
</dbReference>
<dbReference type="PANTHER" id="PTHR47217:SF1">
    <property type="entry name" value="GLOBIN-LIKE PROTEIN"/>
    <property type="match status" value="1"/>
</dbReference>
<evidence type="ECO:0000256" key="1">
    <source>
        <dbReference type="ARBA" id="ARBA00022448"/>
    </source>
</evidence>
<dbReference type="Gene3D" id="1.10.490.10">
    <property type="entry name" value="Globins"/>
    <property type="match status" value="1"/>
</dbReference>
<dbReference type="InterPro" id="IPR012292">
    <property type="entry name" value="Globin/Proto"/>
</dbReference>
<dbReference type="GO" id="GO:0005344">
    <property type="term" value="F:oxygen carrier activity"/>
    <property type="evidence" value="ECO:0007669"/>
    <property type="project" value="UniProtKB-KW"/>
</dbReference>
<dbReference type="InterPro" id="IPR009050">
    <property type="entry name" value="Globin-like_sf"/>
</dbReference>
<evidence type="ECO:0000256" key="5">
    <source>
        <dbReference type="ARBA" id="ARBA00023004"/>
    </source>
</evidence>
<dbReference type="VEuPathDB" id="VectorBase:CSON006199"/>
<dbReference type="GO" id="GO:0020037">
    <property type="term" value="F:heme binding"/>
    <property type="evidence" value="ECO:0007669"/>
    <property type="project" value="InterPro"/>
</dbReference>
<name>A0A336LYP0_CULSO</name>
<evidence type="ECO:0000256" key="4">
    <source>
        <dbReference type="ARBA" id="ARBA00022723"/>
    </source>
</evidence>
<protein>
    <submittedName>
        <fullName evidence="8">CSON006199 protein</fullName>
    </submittedName>
</protein>
<keyword evidence="1 6" id="KW-0813">Transport</keyword>
<accession>A0A336LYP0</accession>
<dbReference type="PROSITE" id="PS01033">
    <property type="entry name" value="GLOBIN"/>
    <property type="match status" value="1"/>
</dbReference>
<dbReference type="InterPro" id="IPR000971">
    <property type="entry name" value="Globin"/>
</dbReference>
<evidence type="ECO:0000256" key="6">
    <source>
        <dbReference type="RuleBase" id="RU000356"/>
    </source>
</evidence>
<keyword evidence="4" id="KW-0479">Metal-binding</keyword>
<comment type="similarity">
    <text evidence="6">Belongs to the globin family.</text>
</comment>
<organism evidence="8">
    <name type="scientific">Culicoides sonorensis</name>
    <name type="common">Biting midge</name>
    <dbReference type="NCBI Taxonomy" id="179676"/>
    <lineage>
        <taxon>Eukaryota</taxon>
        <taxon>Metazoa</taxon>
        <taxon>Ecdysozoa</taxon>
        <taxon>Arthropoda</taxon>
        <taxon>Hexapoda</taxon>
        <taxon>Insecta</taxon>
        <taxon>Pterygota</taxon>
        <taxon>Neoptera</taxon>
        <taxon>Endopterygota</taxon>
        <taxon>Diptera</taxon>
        <taxon>Nematocera</taxon>
        <taxon>Chironomoidea</taxon>
        <taxon>Ceratopogonidae</taxon>
        <taxon>Ceratopogoninae</taxon>
        <taxon>Culicoides</taxon>
        <taxon>Monoculicoides</taxon>
    </lineage>
</organism>
<gene>
    <name evidence="8" type="primary">CSON006199</name>
</gene>
<proteinExistence type="inferred from homology"/>
<dbReference type="EMBL" id="UFQT01000234">
    <property type="protein sequence ID" value="SSX22131.1"/>
    <property type="molecule type" value="Genomic_DNA"/>
</dbReference>
<evidence type="ECO:0000259" key="7">
    <source>
        <dbReference type="PROSITE" id="PS01033"/>
    </source>
</evidence>
<dbReference type="GO" id="GO:0046872">
    <property type="term" value="F:metal ion binding"/>
    <property type="evidence" value="ECO:0007669"/>
    <property type="project" value="UniProtKB-KW"/>
</dbReference>
<dbReference type="SUPFAM" id="SSF46458">
    <property type="entry name" value="Globin-like"/>
    <property type="match status" value="1"/>
</dbReference>
<feature type="domain" description="Globin" evidence="7">
    <location>
        <begin position="4"/>
        <end position="156"/>
    </location>
</feature>